<protein>
    <recommendedName>
        <fullName evidence="3 6">peptidylprolyl isomerase</fullName>
        <ecNumber evidence="3 6">5.2.1.8</ecNumber>
    </recommendedName>
</protein>
<dbReference type="FunFam" id="3.10.50.40:FF:000006">
    <property type="entry name" value="Peptidyl-prolyl cis-trans isomerase"/>
    <property type="match status" value="1"/>
</dbReference>
<dbReference type="GO" id="GO:0005783">
    <property type="term" value="C:endoplasmic reticulum"/>
    <property type="evidence" value="ECO:0007669"/>
    <property type="project" value="TreeGrafter"/>
</dbReference>
<gene>
    <name evidence="9" type="ORF">GSTUAT00004127001</name>
</gene>
<accession>A0A292PZG4</accession>
<dbReference type="InterPro" id="IPR044609">
    <property type="entry name" value="FKBP2/11"/>
</dbReference>
<dbReference type="PANTHER" id="PTHR45779:SF7">
    <property type="entry name" value="PEPTIDYLPROLYL ISOMERASE"/>
    <property type="match status" value="1"/>
</dbReference>
<name>A0A292PZG4_9PEZI</name>
<dbReference type="PROSITE" id="PS50059">
    <property type="entry name" value="FKBP_PPIASE"/>
    <property type="match status" value="1"/>
</dbReference>
<feature type="domain" description="PPIase FKBP-type" evidence="8">
    <location>
        <begin position="41"/>
        <end position="130"/>
    </location>
</feature>
<feature type="chain" id="PRO_5011973929" description="peptidylprolyl isomerase" evidence="7">
    <location>
        <begin position="21"/>
        <end position="139"/>
    </location>
</feature>
<evidence type="ECO:0000313" key="9">
    <source>
        <dbReference type="EMBL" id="CUS11797.1"/>
    </source>
</evidence>
<dbReference type="Gene3D" id="3.10.50.40">
    <property type="match status" value="1"/>
</dbReference>
<evidence type="ECO:0000256" key="2">
    <source>
        <dbReference type="ARBA" id="ARBA00002388"/>
    </source>
</evidence>
<evidence type="ECO:0000256" key="6">
    <source>
        <dbReference type="PROSITE-ProRule" id="PRU00277"/>
    </source>
</evidence>
<feature type="signal peptide" evidence="7">
    <location>
        <begin position="1"/>
        <end position="20"/>
    </location>
</feature>
<proteinExistence type="predicted"/>
<comment type="catalytic activity">
    <reaction evidence="1 6">
        <text>[protein]-peptidylproline (omega=180) = [protein]-peptidylproline (omega=0)</text>
        <dbReference type="Rhea" id="RHEA:16237"/>
        <dbReference type="Rhea" id="RHEA-COMP:10747"/>
        <dbReference type="Rhea" id="RHEA-COMP:10748"/>
        <dbReference type="ChEBI" id="CHEBI:83833"/>
        <dbReference type="ChEBI" id="CHEBI:83834"/>
        <dbReference type="EC" id="5.2.1.8"/>
    </reaction>
</comment>
<sequence>MRVISILGFMLSALTATALAQDEVEIIKEKVIECERKTQKGDTINVHYRGTLKDTGDQFDASYDRGQPFTFTLGENRVIQGWERGLLDMCIGEKRMLTIPYSLAYGAGGMPPVIPAKSDLVFETELLGIQGFNPEKQEL</sequence>
<evidence type="ECO:0000256" key="7">
    <source>
        <dbReference type="SAM" id="SignalP"/>
    </source>
</evidence>
<evidence type="ECO:0000256" key="3">
    <source>
        <dbReference type="ARBA" id="ARBA00013194"/>
    </source>
</evidence>
<dbReference type="Pfam" id="PF00254">
    <property type="entry name" value="FKBP_C"/>
    <property type="match status" value="1"/>
</dbReference>
<dbReference type="SUPFAM" id="SSF54534">
    <property type="entry name" value="FKBP-like"/>
    <property type="match status" value="1"/>
</dbReference>
<keyword evidence="10" id="KW-1185">Reference proteome</keyword>
<dbReference type="PANTHER" id="PTHR45779">
    <property type="entry name" value="PEPTIDYLPROLYL ISOMERASE"/>
    <property type="match status" value="1"/>
</dbReference>
<reference evidence="9" key="1">
    <citation type="submission" date="2015-10" db="EMBL/GenBank/DDBJ databases">
        <authorList>
            <person name="Regsiter A."/>
            <person name="william w."/>
        </authorList>
    </citation>
    <scope>NUCLEOTIDE SEQUENCE</scope>
    <source>
        <strain evidence="9">Montdore</strain>
    </source>
</reference>
<evidence type="ECO:0000256" key="5">
    <source>
        <dbReference type="ARBA" id="ARBA00023235"/>
    </source>
</evidence>
<evidence type="ECO:0000256" key="1">
    <source>
        <dbReference type="ARBA" id="ARBA00000971"/>
    </source>
</evidence>
<dbReference type="EC" id="5.2.1.8" evidence="3 6"/>
<comment type="function">
    <text evidence="2">PPIases accelerate the folding of proteins. It catalyzes the cis-trans isomerization of proline imidic peptide bonds in oligopeptides.</text>
</comment>
<dbReference type="InterPro" id="IPR046357">
    <property type="entry name" value="PPIase_dom_sf"/>
</dbReference>
<evidence type="ECO:0000256" key="4">
    <source>
        <dbReference type="ARBA" id="ARBA00023110"/>
    </source>
</evidence>
<dbReference type="GO" id="GO:0003755">
    <property type="term" value="F:peptidyl-prolyl cis-trans isomerase activity"/>
    <property type="evidence" value="ECO:0007669"/>
    <property type="project" value="UniProtKB-KW"/>
</dbReference>
<keyword evidence="7" id="KW-0732">Signal</keyword>
<evidence type="ECO:0000259" key="8">
    <source>
        <dbReference type="PROSITE" id="PS50059"/>
    </source>
</evidence>
<keyword evidence="5 6" id="KW-0413">Isomerase</keyword>
<dbReference type="InterPro" id="IPR001179">
    <property type="entry name" value="PPIase_FKBP_dom"/>
</dbReference>
<evidence type="ECO:0000313" key="10">
    <source>
        <dbReference type="Proteomes" id="UP001412239"/>
    </source>
</evidence>
<keyword evidence="4 6" id="KW-0697">Rotamase</keyword>
<dbReference type="AlphaFoldDB" id="A0A292PZG4"/>
<dbReference type="EMBL" id="LN891012">
    <property type="protein sequence ID" value="CUS11797.1"/>
    <property type="molecule type" value="Genomic_DNA"/>
</dbReference>
<organism evidence="9 10">
    <name type="scientific">Tuber aestivum</name>
    <name type="common">summer truffle</name>
    <dbReference type="NCBI Taxonomy" id="59557"/>
    <lineage>
        <taxon>Eukaryota</taxon>
        <taxon>Fungi</taxon>
        <taxon>Dikarya</taxon>
        <taxon>Ascomycota</taxon>
        <taxon>Pezizomycotina</taxon>
        <taxon>Pezizomycetes</taxon>
        <taxon>Pezizales</taxon>
        <taxon>Tuberaceae</taxon>
        <taxon>Tuber</taxon>
    </lineage>
</organism>
<dbReference type="Proteomes" id="UP001412239">
    <property type="component" value="Unassembled WGS sequence"/>
</dbReference>